<dbReference type="Proteomes" id="UP000289738">
    <property type="component" value="Chromosome B03"/>
</dbReference>
<proteinExistence type="predicted"/>
<dbReference type="EMBL" id="SDMP01000013">
    <property type="protein sequence ID" value="RYR22915.1"/>
    <property type="molecule type" value="Genomic_DNA"/>
</dbReference>
<evidence type="ECO:0000313" key="1">
    <source>
        <dbReference type="EMBL" id="RYR22915.1"/>
    </source>
</evidence>
<reference evidence="1 2" key="1">
    <citation type="submission" date="2019-01" db="EMBL/GenBank/DDBJ databases">
        <title>Sequencing of cultivated peanut Arachis hypogaea provides insights into genome evolution and oil improvement.</title>
        <authorList>
            <person name="Chen X."/>
        </authorList>
    </citation>
    <scope>NUCLEOTIDE SEQUENCE [LARGE SCALE GENOMIC DNA]</scope>
    <source>
        <strain evidence="2">cv. Fuhuasheng</strain>
        <tissue evidence="1">Leaves</tissue>
    </source>
</reference>
<dbReference type="AlphaFoldDB" id="A0A445A981"/>
<protein>
    <submittedName>
        <fullName evidence="1">Uncharacterized protein</fullName>
    </submittedName>
</protein>
<comment type="caution">
    <text evidence="1">The sequence shown here is derived from an EMBL/GenBank/DDBJ whole genome shotgun (WGS) entry which is preliminary data.</text>
</comment>
<keyword evidence="2" id="KW-1185">Reference proteome</keyword>
<name>A0A445A981_ARAHY</name>
<gene>
    <name evidence="1" type="ORF">Ahy_B03g068203</name>
</gene>
<accession>A0A445A981</accession>
<evidence type="ECO:0000313" key="2">
    <source>
        <dbReference type="Proteomes" id="UP000289738"/>
    </source>
</evidence>
<organism evidence="1 2">
    <name type="scientific">Arachis hypogaea</name>
    <name type="common">Peanut</name>
    <dbReference type="NCBI Taxonomy" id="3818"/>
    <lineage>
        <taxon>Eukaryota</taxon>
        <taxon>Viridiplantae</taxon>
        <taxon>Streptophyta</taxon>
        <taxon>Embryophyta</taxon>
        <taxon>Tracheophyta</taxon>
        <taxon>Spermatophyta</taxon>
        <taxon>Magnoliopsida</taxon>
        <taxon>eudicotyledons</taxon>
        <taxon>Gunneridae</taxon>
        <taxon>Pentapetalae</taxon>
        <taxon>rosids</taxon>
        <taxon>fabids</taxon>
        <taxon>Fabales</taxon>
        <taxon>Fabaceae</taxon>
        <taxon>Papilionoideae</taxon>
        <taxon>50 kb inversion clade</taxon>
        <taxon>dalbergioids sensu lato</taxon>
        <taxon>Dalbergieae</taxon>
        <taxon>Pterocarpus clade</taxon>
        <taxon>Arachis</taxon>
    </lineage>
</organism>
<sequence length="93" mass="10585">MAKRANFHSDGQTSYFHRYDFFSNSPSSKSGVLFYSSFSSVWFFEVLSRDYPMTDISVTKLKSTKAFVYTALACRTLVIWEGISSGNLPTKEL</sequence>